<organism evidence="4 5">
    <name type="scientific">Mesobacillus subterraneus</name>
    <dbReference type="NCBI Taxonomy" id="285983"/>
    <lineage>
        <taxon>Bacteria</taxon>
        <taxon>Bacillati</taxon>
        <taxon>Bacillota</taxon>
        <taxon>Bacilli</taxon>
        <taxon>Bacillales</taxon>
        <taxon>Bacillaceae</taxon>
        <taxon>Mesobacillus</taxon>
    </lineage>
</organism>
<feature type="active site" description="Acyl-thioester intermediate" evidence="2">
    <location>
        <position position="191"/>
    </location>
</feature>
<proteinExistence type="predicted"/>
<feature type="transmembrane region" description="Helical" evidence="3">
    <location>
        <begin position="6"/>
        <end position="26"/>
    </location>
</feature>
<dbReference type="InterPro" id="IPR023365">
    <property type="entry name" value="Sortase_dom-sf"/>
</dbReference>
<name>A0A3R9FHV7_9BACI</name>
<dbReference type="InterPro" id="IPR042000">
    <property type="entry name" value="Sortase_D_2"/>
</dbReference>
<dbReference type="EMBL" id="RSFW01000014">
    <property type="protein sequence ID" value="RSD26770.1"/>
    <property type="molecule type" value="Genomic_DNA"/>
</dbReference>
<evidence type="ECO:0000313" key="4">
    <source>
        <dbReference type="EMBL" id="RSD26770.1"/>
    </source>
</evidence>
<dbReference type="AlphaFoldDB" id="A0A3R9FHV7"/>
<comment type="caution">
    <text evidence="4">The sequence shown here is derived from an EMBL/GenBank/DDBJ whole genome shotgun (WGS) entry which is preliminary data.</text>
</comment>
<protein>
    <submittedName>
        <fullName evidence="4">Class D sortase</fullName>
    </submittedName>
</protein>
<dbReference type="Proteomes" id="UP000279911">
    <property type="component" value="Unassembled WGS sequence"/>
</dbReference>
<gene>
    <name evidence="4" type="ORF">EJA10_12985</name>
</gene>
<reference evidence="5" key="1">
    <citation type="submission" date="2018-12" db="EMBL/GenBank/DDBJ databases">
        <title>Bacillus chawlae sp. nov., Bacillus glennii sp. nov., and Bacillus saganii sp. nov. Isolated from the Vehicle Assembly Building at Kennedy Space Center where the Viking Spacecraft were Assembled.</title>
        <authorList>
            <person name="Seuylemezian A."/>
            <person name="Vaishampayan P."/>
        </authorList>
    </citation>
    <scope>NUCLEOTIDE SEQUENCE [LARGE SCALE GENOMIC DNA]</scope>
    <source>
        <strain evidence="5">DSM 13966</strain>
    </source>
</reference>
<accession>A0A3R9FHV7</accession>
<keyword evidence="3" id="KW-1133">Transmembrane helix</keyword>
<sequence>MYKKMAAATMIIGVMIMLFPLANDFYGGYQQKRLLASYHNPIKEKENIQKQFLDLDQIFFNYSQENVSFVINENVIKNATALGVLKIPAIDATLPIVEGADEASLEFAAGHIPGTAMPGNIGNAAIAAHRSFKYGKLFNRLNEMAKGNEIIIETTHQSFIYKVKNSFLVLPEDVHVLAPSEDTSILTLITCHPMKNPTHRLIVQAELVNP</sequence>
<dbReference type="Pfam" id="PF04203">
    <property type="entry name" value="Sortase"/>
    <property type="match status" value="1"/>
</dbReference>
<dbReference type="Gene3D" id="2.40.260.10">
    <property type="entry name" value="Sortase"/>
    <property type="match status" value="1"/>
</dbReference>
<evidence type="ECO:0000313" key="5">
    <source>
        <dbReference type="Proteomes" id="UP000279911"/>
    </source>
</evidence>
<keyword evidence="3" id="KW-0472">Membrane</keyword>
<dbReference type="OrthoDB" id="154054at2"/>
<evidence type="ECO:0000256" key="1">
    <source>
        <dbReference type="ARBA" id="ARBA00022801"/>
    </source>
</evidence>
<dbReference type="GO" id="GO:0016787">
    <property type="term" value="F:hydrolase activity"/>
    <property type="evidence" value="ECO:0007669"/>
    <property type="project" value="UniProtKB-KW"/>
</dbReference>
<dbReference type="NCBIfam" id="TIGR01076">
    <property type="entry name" value="sortase_fam"/>
    <property type="match status" value="1"/>
</dbReference>
<evidence type="ECO:0000256" key="2">
    <source>
        <dbReference type="PIRSR" id="PIRSR605754-1"/>
    </source>
</evidence>
<dbReference type="InterPro" id="IPR005754">
    <property type="entry name" value="Sortase"/>
</dbReference>
<keyword evidence="1" id="KW-0378">Hydrolase</keyword>
<dbReference type="CDD" id="cd06166">
    <property type="entry name" value="Sortase_D_2"/>
    <property type="match status" value="1"/>
</dbReference>
<feature type="active site" description="Proton donor/acceptor" evidence="2">
    <location>
        <position position="129"/>
    </location>
</feature>
<dbReference type="SUPFAM" id="SSF63817">
    <property type="entry name" value="Sortase"/>
    <property type="match status" value="1"/>
</dbReference>
<keyword evidence="3" id="KW-0812">Transmembrane</keyword>
<evidence type="ECO:0000256" key="3">
    <source>
        <dbReference type="SAM" id="Phobius"/>
    </source>
</evidence>